<evidence type="ECO:0000313" key="2">
    <source>
        <dbReference type="EMBL" id="KAF2164551.1"/>
    </source>
</evidence>
<accession>A0A6A6CC02</accession>
<keyword evidence="1" id="KW-0175">Coiled coil</keyword>
<feature type="coiled-coil region" evidence="1">
    <location>
        <begin position="25"/>
        <end position="80"/>
    </location>
</feature>
<keyword evidence="3" id="KW-1185">Reference proteome</keyword>
<gene>
    <name evidence="2" type="ORF">M409DRAFT_24951</name>
</gene>
<name>A0A6A6CC02_ZASCE</name>
<proteinExistence type="predicted"/>
<dbReference type="AlphaFoldDB" id="A0A6A6CC02"/>
<dbReference type="GeneID" id="54560741"/>
<evidence type="ECO:0000313" key="3">
    <source>
        <dbReference type="Proteomes" id="UP000799537"/>
    </source>
</evidence>
<evidence type="ECO:0000256" key="1">
    <source>
        <dbReference type="SAM" id="Coils"/>
    </source>
</evidence>
<sequence>MQPSLLRLQPKAPVIATPPSLGTQVVQLERDRDEAKREAAALKTEVLRLNQARRDSERSRAELEKKLDIANKAQRLQRERRERRMKRATVHKQQLEKVKSVARGAMHEARMLRSKGKATGKAVEAVDQFLSKNKEITGDSFFGIGRKFDDLRASIAEIPETDSNTATNEAGLKRRVGYMDGKVFVVFGDLEGAKAGSGQRAESSQEKASSLLGNGSMIMGEANGETQAIATDGVEERSSVM</sequence>
<protein>
    <submittedName>
        <fullName evidence="2">Uncharacterized protein</fullName>
    </submittedName>
</protein>
<dbReference type="Proteomes" id="UP000799537">
    <property type="component" value="Unassembled WGS sequence"/>
</dbReference>
<organism evidence="2 3">
    <name type="scientific">Zasmidium cellare ATCC 36951</name>
    <dbReference type="NCBI Taxonomy" id="1080233"/>
    <lineage>
        <taxon>Eukaryota</taxon>
        <taxon>Fungi</taxon>
        <taxon>Dikarya</taxon>
        <taxon>Ascomycota</taxon>
        <taxon>Pezizomycotina</taxon>
        <taxon>Dothideomycetes</taxon>
        <taxon>Dothideomycetidae</taxon>
        <taxon>Mycosphaerellales</taxon>
        <taxon>Mycosphaerellaceae</taxon>
        <taxon>Zasmidium</taxon>
    </lineage>
</organism>
<dbReference type="RefSeq" id="XP_033665440.1">
    <property type="nucleotide sequence ID" value="XM_033807469.1"/>
</dbReference>
<reference evidence="2" key="1">
    <citation type="journal article" date="2020" name="Stud. Mycol.">
        <title>101 Dothideomycetes genomes: a test case for predicting lifestyles and emergence of pathogens.</title>
        <authorList>
            <person name="Haridas S."/>
            <person name="Albert R."/>
            <person name="Binder M."/>
            <person name="Bloem J."/>
            <person name="Labutti K."/>
            <person name="Salamov A."/>
            <person name="Andreopoulos B."/>
            <person name="Baker S."/>
            <person name="Barry K."/>
            <person name="Bills G."/>
            <person name="Bluhm B."/>
            <person name="Cannon C."/>
            <person name="Castanera R."/>
            <person name="Culley D."/>
            <person name="Daum C."/>
            <person name="Ezra D."/>
            <person name="Gonzalez J."/>
            <person name="Henrissat B."/>
            <person name="Kuo A."/>
            <person name="Liang C."/>
            <person name="Lipzen A."/>
            <person name="Lutzoni F."/>
            <person name="Magnuson J."/>
            <person name="Mondo S."/>
            <person name="Nolan M."/>
            <person name="Ohm R."/>
            <person name="Pangilinan J."/>
            <person name="Park H.-J."/>
            <person name="Ramirez L."/>
            <person name="Alfaro M."/>
            <person name="Sun H."/>
            <person name="Tritt A."/>
            <person name="Yoshinaga Y."/>
            <person name="Zwiers L.-H."/>
            <person name="Turgeon B."/>
            <person name="Goodwin S."/>
            <person name="Spatafora J."/>
            <person name="Crous P."/>
            <person name="Grigoriev I."/>
        </authorList>
    </citation>
    <scope>NUCLEOTIDE SEQUENCE</scope>
    <source>
        <strain evidence="2">ATCC 36951</strain>
    </source>
</reference>
<dbReference type="EMBL" id="ML993603">
    <property type="protein sequence ID" value="KAF2164551.1"/>
    <property type="molecule type" value="Genomic_DNA"/>
</dbReference>